<dbReference type="SUPFAM" id="SSF48295">
    <property type="entry name" value="TrpR-like"/>
    <property type="match status" value="1"/>
</dbReference>
<evidence type="ECO:0000256" key="6">
    <source>
        <dbReference type="ARBA" id="ARBA00023121"/>
    </source>
</evidence>
<evidence type="ECO:0000313" key="10">
    <source>
        <dbReference type="EMBL" id="GFR77306.1"/>
    </source>
</evidence>
<keyword evidence="2" id="KW-0963">Cytoplasm</keyword>
<dbReference type="AlphaFoldDB" id="A0AAV4FWL3"/>
<dbReference type="Proteomes" id="UP000762676">
    <property type="component" value="Unassembled WGS sequence"/>
</dbReference>
<dbReference type="Gene3D" id="3.30.300.180">
    <property type="match status" value="1"/>
</dbReference>
<evidence type="ECO:0000256" key="2">
    <source>
        <dbReference type="ARBA" id="ARBA00022490"/>
    </source>
</evidence>
<dbReference type="FunFam" id="3.40.50.300:FF:000668">
    <property type="entry name" value="Chromosomal replication initiator protein DnaA"/>
    <property type="match status" value="1"/>
</dbReference>
<dbReference type="GO" id="GO:0008289">
    <property type="term" value="F:lipid binding"/>
    <property type="evidence" value="ECO:0007669"/>
    <property type="project" value="UniProtKB-KW"/>
</dbReference>
<dbReference type="SMART" id="SM00382">
    <property type="entry name" value="AAA"/>
    <property type="match status" value="1"/>
</dbReference>
<comment type="caution">
    <text evidence="10">The sequence shown here is derived from an EMBL/GenBank/DDBJ whole genome shotgun (WGS) entry which is preliminary data.</text>
</comment>
<dbReference type="GO" id="GO:0003688">
    <property type="term" value="F:DNA replication origin binding"/>
    <property type="evidence" value="ECO:0007669"/>
    <property type="project" value="InterPro"/>
</dbReference>
<evidence type="ECO:0000256" key="4">
    <source>
        <dbReference type="ARBA" id="ARBA00022741"/>
    </source>
</evidence>
<dbReference type="Gene3D" id="1.10.1750.10">
    <property type="match status" value="1"/>
</dbReference>
<dbReference type="SUPFAM" id="SSF52540">
    <property type="entry name" value="P-loop containing nucleoside triphosphate hydrolases"/>
    <property type="match status" value="1"/>
</dbReference>
<reference evidence="10 11" key="1">
    <citation type="journal article" date="2021" name="Elife">
        <title>Chloroplast acquisition without the gene transfer in kleptoplastic sea slugs, Plakobranchus ocellatus.</title>
        <authorList>
            <person name="Maeda T."/>
            <person name="Takahashi S."/>
            <person name="Yoshida T."/>
            <person name="Shimamura S."/>
            <person name="Takaki Y."/>
            <person name="Nagai Y."/>
            <person name="Toyoda A."/>
            <person name="Suzuki Y."/>
            <person name="Arimoto A."/>
            <person name="Ishii H."/>
            <person name="Satoh N."/>
            <person name="Nishiyama T."/>
            <person name="Hasebe M."/>
            <person name="Maruyama T."/>
            <person name="Minagawa J."/>
            <person name="Obokata J."/>
            <person name="Shigenobu S."/>
        </authorList>
    </citation>
    <scope>NUCLEOTIDE SEQUENCE [LARGE SCALE GENOMIC DNA]</scope>
</reference>
<sequence>MVNAQKVWDGCLKFIGDNVSEQVFKTWFIPIKVLEIQNNTLKIQVPSKFFYEWLEEHYIKLLKSALNRELGPGFKLVYSIKMEHIPNGKSPFSETIPSGGSTSIAPQELAGIKESELRNPFINSSSQRLVIEPQLNLSHTFESFLEGKSNRTARSVGMEVSKKPGGTSFNPLFIFGNVGLGKTHLANAIGLEAKERYPDKVVLYVSSDKFTQQYGEAILRKSRNSFIHFYQMIDVLIVDDIQLLSGKSGTQDVFFHIYNHLHQHGKQVVFTSDKPPVELQDIESRLLSRFKWGVATELEPPDFNMRVSILKNKLYRDGLEIDSTVLEYIAENVKSSIRELEGVALSLVAKSSFQNKDIDMDLVRKTVANYVKNSKREITVDLIKTTVADHFGLNIADILSKSRKRDIAQARQIAMYFAKKMTKKSLVSIGQEVGKRDHATVLHACKTVINLCETDRQFKRDTDAIKNKLTK</sequence>
<evidence type="ECO:0000256" key="7">
    <source>
        <dbReference type="ARBA" id="ARBA00023125"/>
    </source>
</evidence>
<dbReference type="GO" id="GO:0005524">
    <property type="term" value="F:ATP binding"/>
    <property type="evidence" value="ECO:0007669"/>
    <property type="project" value="UniProtKB-KW"/>
</dbReference>
<keyword evidence="3" id="KW-0235">DNA replication</keyword>
<dbReference type="InterPro" id="IPR013317">
    <property type="entry name" value="DnaA_dom"/>
</dbReference>
<dbReference type="CDD" id="cd06571">
    <property type="entry name" value="Bac_DnaA_C"/>
    <property type="match status" value="1"/>
</dbReference>
<dbReference type="InterPro" id="IPR013159">
    <property type="entry name" value="DnaA_C"/>
</dbReference>
<evidence type="ECO:0000256" key="1">
    <source>
        <dbReference type="ARBA" id="ARBA00006583"/>
    </source>
</evidence>
<keyword evidence="6" id="KW-0446">Lipid-binding</keyword>
<dbReference type="GO" id="GO:0006270">
    <property type="term" value="P:DNA replication initiation"/>
    <property type="evidence" value="ECO:0007669"/>
    <property type="project" value="InterPro"/>
</dbReference>
<dbReference type="InterPro" id="IPR027417">
    <property type="entry name" value="P-loop_NTPase"/>
</dbReference>
<dbReference type="PANTHER" id="PTHR30050">
    <property type="entry name" value="CHROMOSOMAL REPLICATION INITIATOR PROTEIN DNAA"/>
    <property type="match status" value="1"/>
</dbReference>
<dbReference type="InterPro" id="IPR038454">
    <property type="entry name" value="DnaA_N_sf"/>
</dbReference>
<gene>
    <name evidence="10" type="ORF">ElyMa_002234600</name>
</gene>
<dbReference type="NCBIfam" id="TIGR00362">
    <property type="entry name" value="DnaA"/>
    <property type="match status" value="1"/>
</dbReference>
<dbReference type="InterPro" id="IPR018312">
    <property type="entry name" value="Chromosome_initiator_DnaA_CS"/>
</dbReference>
<dbReference type="Pfam" id="PF00308">
    <property type="entry name" value="Bac_DnaA"/>
    <property type="match status" value="1"/>
</dbReference>
<keyword evidence="7" id="KW-0238">DNA-binding</keyword>
<keyword evidence="5" id="KW-0067">ATP-binding</keyword>
<dbReference type="InterPro" id="IPR010921">
    <property type="entry name" value="Trp_repressor/repl_initiator"/>
</dbReference>
<keyword evidence="11" id="KW-1185">Reference proteome</keyword>
<dbReference type="InterPro" id="IPR001957">
    <property type="entry name" value="Chromosome_initiator_DnaA"/>
</dbReference>
<dbReference type="Gene3D" id="3.40.50.300">
    <property type="entry name" value="P-loop containing nucleotide triphosphate hydrolases"/>
    <property type="match status" value="1"/>
</dbReference>
<proteinExistence type="inferred from homology"/>
<evidence type="ECO:0000256" key="3">
    <source>
        <dbReference type="ARBA" id="ARBA00022705"/>
    </source>
</evidence>
<evidence type="ECO:0000256" key="5">
    <source>
        <dbReference type="ARBA" id="ARBA00022840"/>
    </source>
</evidence>
<accession>A0AAV4FWL3</accession>
<dbReference type="CDD" id="cd00009">
    <property type="entry name" value="AAA"/>
    <property type="match status" value="1"/>
</dbReference>
<dbReference type="InterPro" id="IPR003593">
    <property type="entry name" value="AAA+_ATPase"/>
</dbReference>
<dbReference type="GO" id="GO:0005886">
    <property type="term" value="C:plasma membrane"/>
    <property type="evidence" value="ECO:0007669"/>
    <property type="project" value="TreeGrafter"/>
</dbReference>
<dbReference type="PRINTS" id="PR00051">
    <property type="entry name" value="DNAA"/>
</dbReference>
<dbReference type="InterPro" id="IPR024633">
    <property type="entry name" value="DnaA_N_dom"/>
</dbReference>
<feature type="domain" description="Chromosomal replication initiator DnaA C-terminal" evidence="9">
    <location>
        <begin position="379"/>
        <end position="448"/>
    </location>
</feature>
<feature type="domain" description="AAA+ ATPase" evidence="8">
    <location>
        <begin position="168"/>
        <end position="298"/>
    </location>
</feature>
<evidence type="ECO:0000259" key="9">
    <source>
        <dbReference type="SMART" id="SM00760"/>
    </source>
</evidence>
<evidence type="ECO:0000313" key="11">
    <source>
        <dbReference type="Proteomes" id="UP000762676"/>
    </source>
</evidence>
<evidence type="ECO:0000259" key="8">
    <source>
        <dbReference type="SMART" id="SM00382"/>
    </source>
</evidence>
<dbReference type="PROSITE" id="PS01008">
    <property type="entry name" value="DNAA"/>
    <property type="match status" value="1"/>
</dbReference>
<protein>
    <submittedName>
        <fullName evidence="10">Chromosomal replication initiator protein DnaA</fullName>
    </submittedName>
</protein>
<name>A0AAV4FWL3_9GAST</name>
<dbReference type="Pfam" id="PF08299">
    <property type="entry name" value="Bac_DnaA_C"/>
    <property type="match status" value="1"/>
</dbReference>
<dbReference type="PANTHER" id="PTHR30050:SF2">
    <property type="entry name" value="CHROMOSOMAL REPLICATION INITIATOR PROTEIN DNAA"/>
    <property type="match status" value="1"/>
</dbReference>
<dbReference type="Gene3D" id="1.10.8.60">
    <property type="match status" value="1"/>
</dbReference>
<comment type="similarity">
    <text evidence="1">Belongs to the DnaA family.</text>
</comment>
<organism evidence="10 11">
    <name type="scientific">Elysia marginata</name>
    <dbReference type="NCBI Taxonomy" id="1093978"/>
    <lineage>
        <taxon>Eukaryota</taxon>
        <taxon>Metazoa</taxon>
        <taxon>Spiralia</taxon>
        <taxon>Lophotrochozoa</taxon>
        <taxon>Mollusca</taxon>
        <taxon>Gastropoda</taxon>
        <taxon>Heterobranchia</taxon>
        <taxon>Euthyneura</taxon>
        <taxon>Panpulmonata</taxon>
        <taxon>Sacoglossa</taxon>
        <taxon>Placobranchoidea</taxon>
        <taxon>Plakobranchidae</taxon>
        <taxon>Elysia</taxon>
    </lineage>
</organism>
<dbReference type="InterPro" id="IPR020591">
    <property type="entry name" value="Chromosome_initiator_DnaA-like"/>
</dbReference>
<keyword evidence="4" id="KW-0547">Nucleotide-binding</keyword>
<dbReference type="SMART" id="SM00760">
    <property type="entry name" value="Bac_DnaA_C"/>
    <property type="match status" value="1"/>
</dbReference>
<dbReference type="GO" id="GO:0006275">
    <property type="term" value="P:regulation of DNA replication"/>
    <property type="evidence" value="ECO:0007669"/>
    <property type="project" value="InterPro"/>
</dbReference>
<dbReference type="EMBL" id="BMAT01004631">
    <property type="protein sequence ID" value="GFR77306.1"/>
    <property type="molecule type" value="Genomic_DNA"/>
</dbReference>
<dbReference type="HAMAP" id="MF_00377">
    <property type="entry name" value="DnaA_bact"/>
    <property type="match status" value="1"/>
</dbReference>
<dbReference type="Pfam" id="PF11638">
    <property type="entry name" value="DnaA_N"/>
    <property type="match status" value="1"/>
</dbReference>